<sequence length="44" mass="5268">MKNLFKDIVRWNFKNNRVEKSINLINNKKILFSKEVIKSALYAV</sequence>
<dbReference type="HOGENOM" id="CLU_3222930_0_0_6"/>
<evidence type="ECO:0000313" key="2">
    <source>
        <dbReference type="Proteomes" id="UP000018458"/>
    </source>
</evidence>
<comment type="caution">
    <text evidence="1">The sequence shown here is derived from an EMBL/GenBank/DDBJ whole genome shotgun (WGS) entry which is preliminary data.</text>
</comment>
<accession>E8LIX5</accession>
<keyword evidence="2" id="KW-1185">Reference proteome</keyword>
<protein>
    <submittedName>
        <fullName evidence="1">Uncharacterized protein</fullName>
    </submittedName>
</protein>
<gene>
    <name evidence="1" type="ORF">HMPREF9444_00647</name>
</gene>
<dbReference type="AlphaFoldDB" id="E8LIX5"/>
<evidence type="ECO:0000313" key="1">
    <source>
        <dbReference type="EMBL" id="EFY07506.1"/>
    </source>
</evidence>
<dbReference type="EMBL" id="AEVO01000031">
    <property type="protein sequence ID" value="EFY07506.1"/>
    <property type="molecule type" value="Genomic_DNA"/>
</dbReference>
<name>E8LIX5_SUCHY</name>
<reference evidence="1 2" key="1">
    <citation type="submission" date="2011-01" db="EMBL/GenBank/DDBJ databases">
        <authorList>
            <person name="Weinstock G."/>
            <person name="Sodergren E."/>
            <person name="Clifton S."/>
            <person name="Fulton L."/>
            <person name="Fulton B."/>
            <person name="Courtney L."/>
            <person name="Fronick C."/>
            <person name="Harrison M."/>
            <person name="Strong C."/>
            <person name="Farmer C."/>
            <person name="Delahaunty K."/>
            <person name="Markovic C."/>
            <person name="Hall O."/>
            <person name="Minx P."/>
            <person name="Tomlinson C."/>
            <person name="Mitreva M."/>
            <person name="Hou S."/>
            <person name="Chen J."/>
            <person name="Wollam A."/>
            <person name="Pepin K.H."/>
            <person name="Johnson M."/>
            <person name="Bhonagiri V."/>
            <person name="Zhang X."/>
            <person name="Suruliraj S."/>
            <person name="Warren W."/>
            <person name="Chinwalla A."/>
            <person name="Mardis E.R."/>
            <person name="Wilson R.K."/>
        </authorList>
    </citation>
    <scope>NUCLEOTIDE SEQUENCE [LARGE SCALE GENOMIC DNA]</scope>
    <source>
        <strain evidence="2">DSM 22608 / JCM 16073 / KCTC 15190 / YIT 12066</strain>
    </source>
</reference>
<proteinExistence type="predicted"/>
<dbReference type="Proteomes" id="UP000018458">
    <property type="component" value="Unassembled WGS sequence"/>
</dbReference>
<organism evidence="1 2">
    <name type="scientific">Succinatimonas hippei (strain DSM 22608 / JCM 16073 / KCTC 15190 / YIT 12066)</name>
    <dbReference type="NCBI Taxonomy" id="762983"/>
    <lineage>
        <taxon>Bacteria</taxon>
        <taxon>Pseudomonadati</taxon>
        <taxon>Pseudomonadota</taxon>
        <taxon>Gammaproteobacteria</taxon>
        <taxon>Aeromonadales</taxon>
        <taxon>Succinivibrionaceae</taxon>
        <taxon>Succinatimonas</taxon>
    </lineage>
</organism>